<evidence type="ECO:0000313" key="4">
    <source>
        <dbReference type="Proteomes" id="UP000285310"/>
    </source>
</evidence>
<dbReference type="SUPFAM" id="SSF53056">
    <property type="entry name" value="beta-carbonic anhydrase, cab"/>
    <property type="match status" value="1"/>
</dbReference>
<keyword evidence="2" id="KW-0862">Zinc</keyword>
<keyword evidence="4" id="KW-1185">Reference proteome</keyword>
<dbReference type="OrthoDB" id="9769739at2"/>
<accession>A0A423PLZ0</accession>
<dbReference type="GO" id="GO:0008270">
    <property type="term" value="F:zinc ion binding"/>
    <property type="evidence" value="ECO:0007669"/>
    <property type="project" value="InterPro"/>
</dbReference>
<proteinExistence type="inferred from homology"/>
<dbReference type="PANTHER" id="PTHR11002">
    <property type="entry name" value="CARBONIC ANHYDRASE"/>
    <property type="match status" value="1"/>
</dbReference>
<feature type="binding site" evidence="2">
    <location>
        <position position="98"/>
    </location>
    <ligand>
        <name>Zn(2+)</name>
        <dbReference type="ChEBI" id="CHEBI:29105"/>
    </ligand>
</feature>
<dbReference type="RefSeq" id="WP_123658709.1">
    <property type="nucleotide sequence ID" value="NZ_AYKG01000034.1"/>
</dbReference>
<dbReference type="InterPro" id="IPR036874">
    <property type="entry name" value="Carbonic_anhydrase_sf"/>
</dbReference>
<protein>
    <submittedName>
        <fullName evidence="3">Carbonic anhydrase</fullName>
    </submittedName>
</protein>
<sequence>MDTADQALDRLKKGNAAFVANKDSEQSRRHAPTETHKPYAIVVGCSDARVPAELLFDAEPGDLFIIRVAGNIVGQTQLGSIEYAAANLGTRLVVVLGHTQCGAVGATVGELMNPGGDHSDNLKSLVNEISPCVHELMTGELANDEKALAETAVRANVEQSMRLMRERSKVLDDLANNEGLKIVGAEYAIETGEVDFFKA</sequence>
<comment type="cofactor">
    <cofactor evidence="2">
        <name>Zn(2+)</name>
        <dbReference type="ChEBI" id="CHEBI:29105"/>
    </cofactor>
    <text evidence="2">Binds 1 zinc ion per subunit.</text>
</comment>
<dbReference type="GO" id="GO:0004089">
    <property type="term" value="F:carbonate dehydratase activity"/>
    <property type="evidence" value="ECO:0007669"/>
    <property type="project" value="InterPro"/>
</dbReference>
<organism evidence="3 4">
    <name type="scientific">Salinisphaera japonica YTM-1</name>
    <dbReference type="NCBI Taxonomy" id="1209778"/>
    <lineage>
        <taxon>Bacteria</taxon>
        <taxon>Pseudomonadati</taxon>
        <taxon>Pseudomonadota</taxon>
        <taxon>Gammaproteobacteria</taxon>
        <taxon>Salinisphaerales</taxon>
        <taxon>Salinisphaeraceae</taxon>
        <taxon>Salinisphaera</taxon>
    </lineage>
</organism>
<evidence type="ECO:0000313" key="3">
    <source>
        <dbReference type="EMBL" id="ROO26620.1"/>
    </source>
</evidence>
<dbReference type="PANTHER" id="PTHR11002:SF79">
    <property type="entry name" value="CARBONIC ANHYDRASE 2"/>
    <property type="match status" value="1"/>
</dbReference>
<feature type="binding site" evidence="2">
    <location>
        <position position="47"/>
    </location>
    <ligand>
        <name>Zn(2+)</name>
        <dbReference type="ChEBI" id="CHEBI:29105"/>
    </ligand>
</feature>
<feature type="binding site" evidence="2">
    <location>
        <position position="101"/>
    </location>
    <ligand>
        <name>Zn(2+)</name>
        <dbReference type="ChEBI" id="CHEBI:29105"/>
    </ligand>
</feature>
<dbReference type="Gene3D" id="3.40.1050.10">
    <property type="entry name" value="Carbonic anhydrase"/>
    <property type="match status" value="1"/>
</dbReference>
<feature type="binding site" evidence="2">
    <location>
        <position position="45"/>
    </location>
    <ligand>
        <name>Zn(2+)</name>
        <dbReference type="ChEBI" id="CHEBI:29105"/>
    </ligand>
</feature>
<dbReference type="Proteomes" id="UP000285310">
    <property type="component" value="Unassembled WGS sequence"/>
</dbReference>
<dbReference type="AlphaFoldDB" id="A0A423PLZ0"/>
<comment type="similarity">
    <text evidence="1">Belongs to the beta-class carbonic anhydrase family.</text>
</comment>
<dbReference type="InterPro" id="IPR001765">
    <property type="entry name" value="Carbonic_anhydrase"/>
</dbReference>
<dbReference type="EMBL" id="AYKG01000034">
    <property type="protein sequence ID" value="ROO26620.1"/>
    <property type="molecule type" value="Genomic_DNA"/>
</dbReference>
<dbReference type="Pfam" id="PF00484">
    <property type="entry name" value="Pro_CA"/>
    <property type="match status" value="1"/>
</dbReference>
<dbReference type="SMART" id="SM00947">
    <property type="entry name" value="Pro_CA"/>
    <property type="match status" value="1"/>
</dbReference>
<comment type="caution">
    <text evidence="3">The sequence shown here is derived from an EMBL/GenBank/DDBJ whole genome shotgun (WGS) entry which is preliminary data.</text>
</comment>
<gene>
    <name evidence="3" type="ORF">SAJA_11165</name>
</gene>
<reference evidence="3 4" key="1">
    <citation type="submission" date="2013-10" db="EMBL/GenBank/DDBJ databases">
        <title>Salinisphaera japonica YTM-1 Genome Sequencing.</title>
        <authorList>
            <person name="Lai Q."/>
            <person name="Li C."/>
            <person name="Shao Z."/>
        </authorList>
    </citation>
    <scope>NUCLEOTIDE SEQUENCE [LARGE SCALE GENOMIC DNA]</scope>
    <source>
        <strain evidence="3 4">YTM-1</strain>
    </source>
</reference>
<evidence type="ECO:0000256" key="1">
    <source>
        <dbReference type="ARBA" id="ARBA00006217"/>
    </source>
</evidence>
<name>A0A423PLZ0_9GAMM</name>
<dbReference type="InParanoid" id="A0A423PLZ0"/>
<evidence type="ECO:0000256" key="2">
    <source>
        <dbReference type="PIRSR" id="PIRSR601765-1"/>
    </source>
</evidence>
<keyword evidence="2" id="KW-0479">Metal-binding</keyword>